<proteinExistence type="predicted"/>
<organism evidence="1 2">
    <name type="scientific">Araneus ventricosus</name>
    <name type="common">Orbweaver spider</name>
    <name type="synonym">Epeira ventricosa</name>
    <dbReference type="NCBI Taxonomy" id="182803"/>
    <lineage>
        <taxon>Eukaryota</taxon>
        <taxon>Metazoa</taxon>
        <taxon>Ecdysozoa</taxon>
        <taxon>Arthropoda</taxon>
        <taxon>Chelicerata</taxon>
        <taxon>Arachnida</taxon>
        <taxon>Araneae</taxon>
        <taxon>Araneomorphae</taxon>
        <taxon>Entelegynae</taxon>
        <taxon>Araneoidea</taxon>
        <taxon>Araneidae</taxon>
        <taxon>Araneus</taxon>
    </lineage>
</organism>
<evidence type="ECO:0000313" key="1">
    <source>
        <dbReference type="EMBL" id="GBN36737.1"/>
    </source>
</evidence>
<reference evidence="1 2" key="1">
    <citation type="journal article" date="2019" name="Sci. Rep.">
        <title>Orb-weaving spider Araneus ventricosus genome elucidates the spidroin gene catalogue.</title>
        <authorList>
            <person name="Kono N."/>
            <person name="Nakamura H."/>
            <person name="Ohtoshi R."/>
            <person name="Moran D.A.P."/>
            <person name="Shinohara A."/>
            <person name="Yoshida Y."/>
            <person name="Fujiwara M."/>
            <person name="Mori M."/>
            <person name="Tomita M."/>
            <person name="Arakawa K."/>
        </authorList>
    </citation>
    <scope>NUCLEOTIDE SEQUENCE [LARGE SCALE GENOMIC DNA]</scope>
</reference>
<accession>A0A4Y2NF54</accession>
<dbReference type="AlphaFoldDB" id="A0A4Y2NF54"/>
<comment type="caution">
    <text evidence="1">The sequence shown here is derived from an EMBL/GenBank/DDBJ whole genome shotgun (WGS) entry which is preliminary data.</text>
</comment>
<evidence type="ECO:0000313" key="2">
    <source>
        <dbReference type="Proteomes" id="UP000499080"/>
    </source>
</evidence>
<dbReference type="EMBL" id="BGPR01008894">
    <property type="protein sequence ID" value="GBN36737.1"/>
    <property type="molecule type" value="Genomic_DNA"/>
</dbReference>
<gene>
    <name evidence="1" type="ORF">AVEN_26639_1</name>
</gene>
<sequence length="105" mass="12360">MLVPYHDAPISCPYDTEGTFNRIASRYYFPGMRLYISEYVKDHTEFSRHKACNTKSARLFRNPLHSQKSETMPIDFFGPLPESSDKKKWTFIVEDTSSWLELFVL</sequence>
<keyword evidence="2" id="KW-1185">Reference proteome</keyword>
<name>A0A4Y2NF54_ARAVE</name>
<protein>
    <submittedName>
        <fullName evidence="1">Uncharacterized protein</fullName>
    </submittedName>
</protein>
<dbReference type="OrthoDB" id="6433871at2759"/>
<dbReference type="Proteomes" id="UP000499080">
    <property type="component" value="Unassembled WGS sequence"/>
</dbReference>